<dbReference type="EMBL" id="JARUPT010000117">
    <property type="protein sequence ID" value="KAK0377763.1"/>
    <property type="molecule type" value="Genomic_DNA"/>
</dbReference>
<accession>A0ABQ9Q1V6</accession>
<gene>
    <name evidence="2" type="ORF">CLIM01_04869</name>
</gene>
<feature type="region of interest" description="Disordered" evidence="1">
    <location>
        <begin position="1"/>
        <end position="34"/>
    </location>
</feature>
<feature type="region of interest" description="Disordered" evidence="1">
    <location>
        <begin position="122"/>
        <end position="172"/>
    </location>
</feature>
<sequence length="211" mass="24628">MDSQGSQVTKKRRLDDGNEDSQASKDDGSSLGVSWRGFRPRTIEFDHQASCSEFESRFALEIWATDAQGVERQIGQIWDKIHYAGAEKVKIIAESATSPTSIDTPRLASDDYIETFRRHMEEEQTIQEKARQEEKARKEENARQEEKARKEEKEARKQKKEARKQKKETLRERTLALEALQARRRALQESERTLQYEEEALQEKIQSLQEK</sequence>
<feature type="compositionally biased region" description="Basic residues" evidence="1">
    <location>
        <begin position="156"/>
        <end position="166"/>
    </location>
</feature>
<organism evidence="2 3">
    <name type="scientific">Colletotrichum limetticola</name>
    <dbReference type="NCBI Taxonomy" id="1209924"/>
    <lineage>
        <taxon>Eukaryota</taxon>
        <taxon>Fungi</taxon>
        <taxon>Dikarya</taxon>
        <taxon>Ascomycota</taxon>
        <taxon>Pezizomycotina</taxon>
        <taxon>Sordariomycetes</taxon>
        <taxon>Hypocreomycetidae</taxon>
        <taxon>Glomerellales</taxon>
        <taxon>Glomerellaceae</taxon>
        <taxon>Colletotrichum</taxon>
        <taxon>Colletotrichum acutatum species complex</taxon>
    </lineage>
</organism>
<evidence type="ECO:0000256" key="1">
    <source>
        <dbReference type="SAM" id="MobiDB-lite"/>
    </source>
</evidence>
<keyword evidence="3" id="KW-1185">Reference proteome</keyword>
<proteinExistence type="predicted"/>
<protein>
    <submittedName>
        <fullName evidence="2">Uncharacterized protein</fullName>
    </submittedName>
</protein>
<evidence type="ECO:0000313" key="2">
    <source>
        <dbReference type="EMBL" id="KAK0377763.1"/>
    </source>
</evidence>
<name>A0ABQ9Q1V6_9PEZI</name>
<comment type="caution">
    <text evidence="2">The sequence shown here is derived from an EMBL/GenBank/DDBJ whole genome shotgun (WGS) entry which is preliminary data.</text>
</comment>
<evidence type="ECO:0000313" key="3">
    <source>
        <dbReference type="Proteomes" id="UP001169217"/>
    </source>
</evidence>
<reference evidence="2" key="1">
    <citation type="submission" date="2023-04" db="EMBL/GenBank/DDBJ databases">
        <title>Colletotrichum limetticola genome sequence.</title>
        <authorList>
            <person name="Baroncelli R."/>
        </authorList>
    </citation>
    <scope>NUCLEOTIDE SEQUENCE</scope>
    <source>
        <strain evidence="2">KLA-Anderson</strain>
    </source>
</reference>
<dbReference type="Proteomes" id="UP001169217">
    <property type="component" value="Unassembled WGS sequence"/>
</dbReference>
<feature type="compositionally biased region" description="Basic and acidic residues" evidence="1">
    <location>
        <begin position="122"/>
        <end position="155"/>
    </location>
</feature>